<evidence type="ECO:0000313" key="1">
    <source>
        <dbReference type="EMBL" id="WPF87619.1"/>
    </source>
</evidence>
<proteinExistence type="predicted"/>
<sequence length="70" mass="8016">MKTNIDLDEKPEKKGFAITGLRSKKELVNFALAELFKNHTQKDLLELAGEIEFIDGFGTNMVRTNRYVID</sequence>
<dbReference type="Pfam" id="PF09957">
    <property type="entry name" value="VapB_antitoxin"/>
    <property type="match status" value="1"/>
</dbReference>
<protein>
    <submittedName>
        <fullName evidence="1">Type II toxin-antitoxin system VapB family antitoxin</fullName>
    </submittedName>
</protein>
<dbReference type="EMBL" id="CP138348">
    <property type="protein sequence ID" value="WPF87619.1"/>
    <property type="molecule type" value="Genomic_DNA"/>
</dbReference>
<organism evidence="1">
    <name type="scientific">Cyanobacterium aponinum AL20115</name>
    <dbReference type="NCBI Taxonomy" id="3090662"/>
    <lineage>
        <taxon>Bacteria</taxon>
        <taxon>Bacillati</taxon>
        <taxon>Cyanobacteriota</taxon>
        <taxon>Cyanophyceae</taxon>
        <taxon>Oscillatoriophycideae</taxon>
        <taxon>Chroococcales</taxon>
        <taxon>Geminocystaceae</taxon>
        <taxon>Cyanobacterium</taxon>
    </lineage>
</organism>
<gene>
    <name evidence="1" type="ORF">SAY89_12480</name>
</gene>
<dbReference type="AlphaFoldDB" id="A0AAF0ZE11"/>
<reference evidence="1" key="1">
    <citation type="submission" date="2023-11" db="EMBL/GenBank/DDBJ databases">
        <title>Genome sequence of Cyanobacterium aponinum BCRC AL20115.</title>
        <authorList>
            <person name="Chang H.-Y."/>
            <person name="Lin K.-M."/>
            <person name="Hsueh H.-T."/>
            <person name="Chu H.-A."/>
            <person name="Kuo C.-H."/>
        </authorList>
    </citation>
    <scope>NUCLEOTIDE SEQUENCE</scope>
    <source>
        <strain evidence="1">AL20115</strain>
    </source>
</reference>
<name>A0AAF0ZE11_9CHRO</name>
<dbReference type="RefSeq" id="WP_099436855.1">
    <property type="nucleotide sequence ID" value="NZ_CP138348.1"/>
</dbReference>
<accession>A0AAF0ZE11</accession>
<dbReference type="InterPro" id="IPR019239">
    <property type="entry name" value="VapB_antitoxin"/>
</dbReference>